<proteinExistence type="predicted"/>
<keyword evidence="3" id="KW-1185">Reference proteome</keyword>
<sequence>MRILWKTFLVKATSYNRKYCSDACGNNANAARSRARKKGVNDYSLTPLFSLYPSSIILANCSWYLSWLFEL</sequence>
<dbReference type="Pfam" id="PF11706">
    <property type="entry name" value="zf-CGNR"/>
    <property type="match status" value="1"/>
</dbReference>
<gene>
    <name evidence="2" type="ORF">FRW55_02935</name>
</gene>
<evidence type="ECO:0000313" key="2">
    <source>
        <dbReference type="EMBL" id="QDY87320.1"/>
    </source>
</evidence>
<evidence type="ECO:0000313" key="3">
    <source>
        <dbReference type="Proteomes" id="UP000318927"/>
    </source>
</evidence>
<dbReference type="AlphaFoldDB" id="A0A5B8JYF1"/>
<reference evidence="2 3" key="1">
    <citation type="journal article" date="2019" name="Microbiol. Resour. Announc.">
        <title>Complete Genome Sequences of Three Mycoplasma anserisalpingitis (Mycoplasma sp. 1220) Strains.</title>
        <authorList>
            <person name="Grozner D."/>
            <person name="Forro B."/>
            <person name="Kovacs A.B."/>
            <person name="Marton S."/>
            <person name="Banyai K."/>
            <person name="Kreizinger Z."/>
            <person name="Sulyok K.M."/>
            <person name="Gyuranecz M."/>
        </authorList>
    </citation>
    <scope>NUCLEOTIDE SEQUENCE [LARGE SCALE GENOMIC DNA]</scope>
    <source>
        <strain evidence="2 3">ATCC:BAA-2147</strain>
    </source>
</reference>
<protein>
    <submittedName>
        <fullName evidence="2">CGNR zinc finger domain-containing protein</fullName>
    </submittedName>
</protein>
<dbReference type="RefSeq" id="WP_146368836.1">
    <property type="nucleotide sequence ID" value="NZ_CP042295.1"/>
</dbReference>
<dbReference type="InterPro" id="IPR023286">
    <property type="entry name" value="ABATE_dom_sf"/>
</dbReference>
<dbReference type="Proteomes" id="UP000318927">
    <property type="component" value="Chromosome"/>
</dbReference>
<dbReference type="Gene3D" id="1.10.3300.10">
    <property type="entry name" value="Jann2411-like domain"/>
    <property type="match status" value="1"/>
</dbReference>
<dbReference type="EMBL" id="CP042295">
    <property type="protein sequence ID" value="QDY87320.1"/>
    <property type="molecule type" value="Genomic_DNA"/>
</dbReference>
<evidence type="ECO:0000259" key="1">
    <source>
        <dbReference type="Pfam" id="PF11706"/>
    </source>
</evidence>
<feature type="domain" description="Zinc finger CGNR" evidence="1">
    <location>
        <begin position="9"/>
        <end position="37"/>
    </location>
</feature>
<dbReference type="InterPro" id="IPR021005">
    <property type="entry name" value="Znf_CGNR"/>
</dbReference>
<accession>A0A5B8JYF1</accession>
<dbReference type="KEGG" id="mans:FRW55_02935"/>
<organism evidence="2 3">
    <name type="scientific">Mycoplasma anserisalpingitidis</name>
    <dbReference type="NCBI Taxonomy" id="519450"/>
    <lineage>
        <taxon>Bacteria</taxon>
        <taxon>Bacillati</taxon>
        <taxon>Mycoplasmatota</taxon>
        <taxon>Mollicutes</taxon>
        <taxon>Mycoplasmataceae</taxon>
        <taxon>Mycoplasma</taxon>
    </lineage>
</organism>
<name>A0A5B8JYF1_9MOLU</name>